<feature type="compositionally biased region" description="Basic residues" evidence="1">
    <location>
        <begin position="351"/>
        <end position="363"/>
    </location>
</feature>
<feature type="compositionally biased region" description="Polar residues" evidence="1">
    <location>
        <begin position="365"/>
        <end position="389"/>
    </location>
</feature>
<feature type="region of interest" description="Disordered" evidence="1">
    <location>
        <begin position="125"/>
        <end position="148"/>
    </location>
</feature>
<keyword evidence="2" id="KW-0812">Transmembrane</keyword>
<proteinExistence type="predicted"/>
<feature type="compositionally biased region" description="Polar residues" evidence="1">
    <location>
        <begin position="232"/>
        <end position="257"/>
    </location>
</feature>
<feature type="region of interest" description="Disordered" evidence="1">
    <location>
        <begin position="227"/>
        <end position="269"/>
    </location>
</feature>
<feature type="region of interest" description="Disordered" evidence="1">
    <location>
        <begin position="347"/>
        <end position="418"/>
    </location>
</feature>
<name>A0A420IEL8_9PEZI</name>
<dbReference type="EMBL" id="MCBS01024629">
    <property type="protein sequence ID" value="RKF72995.1"/>
    <property type="molecule type" value="Genomic_DNA"/>
</dbReference>
<protein>
    <submittedName>
        <fullName evidence="3">Putative endosomal spry domain-containing protein</fullName>
    </submittedName>
</protein>
<feature type="compositionally biased region" description="Basic residues" evidence="1">
    <location>
        <begin position="258"/>
        <end position="267"/>
    </location>
</feature>
<accession>A0A420IEL8</accession>
<evidence type="ECO:0000256" key="1">
    <source>
        <dbReference type="SAM" id="MobiDB-lite"/>
    </source>
</evidence>
<keyword evidence="2" id="KW-1133">Transmembrane helix</keyword>
<sequence length="418" mass="47048">MAPVVKDPFEAYLPLILRRADSASENPSLSFHHTVPTILPRNTPINPEAGTVPPEAIPTKALFFLFGLIGAGFVVSASWFFFLAKNGGFHFKETDWDDYKSSVLRRKRRDGKTLSDATLSTDLGGGSIYHKRDPKRSRGKKKRSTSNSKRLIGKNIQAIKKLEDCSTQASEMSEISEIKSEILRETGRRNYETKTTMSEIESFGGDIDEAAAEDLLAYRNEEPARVGGLNVGSESNTFGGSVTESKMTTSAVPSSRQSTKKRPKQKKDLRIGGIRKVISVNDGHKSQRAKTDEKKRAEKVSIDYEKERRLKAEARRIQEKDRAVQRRDFSFKIGDDSTVITSDDEIARRERHERRRAKRRHSSRVTDNSSRLSEIQSSVGTSDVGTKSYNHPIPELSVLSPRSDYAEERRRRRNGSQV</sequence>
<evidence type="ECO:0000256" key="2">
    <source>
        <dbReference type="SAM" id="Phobius"/>
    </source>
</evidence>
<dbReference type="AlphaFoldDB" id="A0A420IEL8"/>
<organism evidence="3 4">
    <name type="scientific">Golovinomyces cichoracearum</name>
    <dbReference type="NCBI Taxonomy" id="62708"/>
    <lineage>
        <taxon>Eukaryota</taxon>
        <taxon>Fungi</taxon>
        <taxon>Dikarya</taxon>
        <taxon>Ascomycota</taxon>
        <taxon>Pezizomycotina</taxon>
        <taxon>Leotiomycetes</taxon>
        <taxon>Erysiphales</taxon>
        <taxon>Erysiphaceae</taxon>
        <taxon>Golovinomyces</taxon>
    </lineage>
</organism>
<evidence type="ECO:0000313" key="3">
    <source>
        <dbReference type="EMBL" id="RKF72995.1"/>
    </source>
</evidence>
<gene>
    <name evidence="3" type="ORF">GcM1_246170</name>
</gene>
<feature type="compositionally biased region" description="Basic residues" evidence="1">
    <location>
        <begin position="132"/>
        <end position="144"/>
    </location>
</feature>
<dbReference type="Proteomes" id="UP000285326">
    <property type="component" value="Unassembled WGS sequence"/>
</dbReference>
<evidence type="ECO:0000313" key="4">
    <source>
        <dbReference type="Proteomes" id="UP000285326"/>
    </source>
</evidence>
<comment type="caution">
    <text evidence="3">The sequence shown here is derived from an EMBL/GenBank/DDBJ whole genome shotgun (WGS) entry which is preliminary data.</text>
</comment>
<reference evidence="3 4" key="1">
    <citation type="journal article" date="2018" name="BMC Genomics">
        <title>Comparative genome analyses reveal sequence features reflecting distinct modes of host-adaptation between dicot and monocot powdery mildew.</title>
        <authorList>
            <person name="Wu Y."/>
            <person name="Ma X."/>
            <person name="Pan Z."/>
            <person name="Kale S.D."/>
            <person name="Song Y."/>
            <person name="King H."/>
            <person name="Zhang Q."/>
            <person name="Presley C."/>
            <person name="Deng X."/>
            <person name="Wei C.I."/>
            <person name="Xiao S."/>
        </authorList>
    </citation>
    <scope>NUCLEOTIDE SEQUENCE [LARGE SCALE GENOMIC DNA]</scope>
    <source>
        <strain evidence="3">UMSG1</strain>
    </source>
</reference>
<keyword evidence="2" id="KW-0472">Membrane</keyword>
<feature type="transmembrane region" description="Helical" evidence="2">
    <location>
        <begin position="61"/>
        <end position="82"/>
    </location>
</feature>